<evidence type="ECO:0000256" key="1">
    <source>
        <dbReference type="SAM" id="SignalP"/>
    </source>
</evidence>
<proteinExistence type="predicted"/>
<feature type="chain" id="PRO_5046002372" evidence="1">
    <location>
        <begin position="33"/>
        <end position="91"/>
    </location>
</feature>
<keyword evidence="1" id="KW-0732">Signal</keyword>
<accession>A0ABU8RWI8</accession>
<dbReference type="RefSeq" id="WP_339587028.1">
    <property type="nucleotide sequence ID" value="NZ_JBBHJZ010000002.1"/>
</dbReference>
<evidence type="ECO:0000313" key="2">
    <source>
        <dbReference type="EMBL" id="MEJ5977076.1"/>
    </source>
</evidence>
<keyword evidence="3" id="KW-1185">Reference proteome</keyword>
<dbReference type="EMBL" id="JBBHJZ010000002">
    <property type="protein sequence ID" value="MEJ5977076.1"/>
    <property type="molecule type" value="Genomic_DNA"/>
</dbReference>
<comment type="caution">
    <text evidence="2">The sequence shown here is derived from an EMBL/GenBank/DDBJ whole genome shotgun (WGS) entry which is preliminary data.</text>
</comment>
<dbReference type="Proteomes" id="UP001361239">
    <property type="component" value="Unassembled WGS sequence"/>
</dbReference>
<name>A0ABU8RWI8_9SPHN</name>
<gene>
    <name evidence="2" type="ORF">WG901_10555</name>
</gene>
<reference evidence="2 3" key="1">
    <citation type="submission" date="2024-03" db="EMBL/GenBank/DDBJ databases">
        <authorList>
            <person name="Jo J.-H."/>
        </authorList>
    </citation>
    <scope>NUCLEOTIDE SEQUENCE [LARGE SCALE GENOMIC DNA]</scope>
    <source>
        <strain evidence="2 3">PS1R-30</strain>
    </source>
</reference>
<feature type="signal peptide" evidence="1">
    <location>
        <begin position="1"/>
        <end position="32"/>
    </location>
</feature>
<organism evidence="2 3">
    <name type="scientific">Novosphingobium anseongense</name>
    <dbReference type="NCBI Taxonomy" id="3133436"/>
    <lineage>
        <taxon>Bacteria</taxon>
        <taxon>Pseudomonadati</taxon>
        <taxon>Pseudomonadota</taxon>
        <taxon>Alphaproteobacteria</taxon>
        <taxon>Sphingomonadales</taxon>
        <taxon>Sphingomonadaceae</taxon>
        <taxon>Novosphingobium</taxon>
    </lineage>
</organism>
<sequence>MTTPPAPPARSRLRRLALPGLAVLATIAAAFAFDAAHAPSGAWIYSTEKGAEGSEDRFATLLSSNRVRQKPPYEAETTMELIVGQTAKGPK</sequence>
<protein>
    <submittedName>
        <fullName evidence="2">Uncharacterized protein</fullName>
    </submittedName>
</protein>
<evidence type="ECO:0000313" key="3">
    <source>
        <dbReference type="Proteomes" id="UP001361239"/>
    </source>
</evidence>